<name>F2JI24_CELLD</name>
<dbReference type="AlphaFoldDB" id="F2JI24"/>
<sequence length="139" mass="16106">MEHKKFIQTQPTGNTLFTWLYRLLCLQFILFVSCYILRIIFSIITTYLQSDSSFSPFIFTGCWFIIAFFLFIRFVKPSPVSGDLSLEFEENELKLLGNGDELLIPYRDMTSIVVSVSNKAVTILLNFKQPRKPSHLPPL</sequence>
<dbReference type="PROSITE" id="PS51257">
    <property type="entry name" value="PROKAR_LIPOPROTEIN"/>
    <property type="match status" value="1"/>
</dbReference>
<dbReference type="Proteomes" id="UP000008467">
    <property type="component" value="Chromosome"/>
</dbReference>
<evidence type="ECO:0000313" key="2">
    <source>
        <dbReference type="EMBL" id="ADZ81968.1"/>
    </source>
</evidence>
<accession>F2JI24</accession>
<proteinExistence type="predicted"/>
<feature type="transmembrane region" description="Helical" evidence="1">
    <location>
        <begin position="54"/>
        <end position="75"/>
    </location>
</feature>
<keyword evidence="1" id="KW-0812">Transmembrane</keyword>
<dbReference type="EMBL" id="CP002582">
    <property type="protein sequence ID" value="ADZ81968.1"/>
    <property type="molecule type" value="Genomic_DNA"/>
</dbReference>
<protein>
    <submittedName>
        <fullName evidence="2">Uncharacterized protein</fullName>
    </submittedName>
</protein>
<reference evidence="2 3" key="1">
    <citation type="journal article" date="2011" name="J. Bacteriol.">
        <title>Complete genome sequence of the cellulose-degrading bacterium Cellulosilyticum lentocellum.</title>
        <authorList>
            <consortium name="US DOE Joint Genome Institute"/>
            <person name="Miller D.A."/>
            <person name="Suen G."/>
            <person name="Bruce D."/>
            <person name="Copeland A."/>
            <person name="Cheng J.F."/>
            <person name="Detter C."/>
            <person name="Goodwin L.A."/>
            <person name="Han C.S."/>
            <person name="Hauser L.J."/>
            <person name="Land M.L."/>
            <person name="Lapidus A."/>
            <person name="Lucas S."/>
            <person name="Meincke L."/>
            <person name="Pitluck S."/>
            <person name="Tapia R."/>
            <person name="Teshima H."/>
            <person name="Woyke T."/>
            <person name="Fox B.G."/>
            <person name="Angert E.R."/>
            <person name="Currie C.R."/>
        </authorList>
    </citation>
    <scope>NUCLEOTIDE SEQUENCE [LARGE SCALE GENOMIC DNA]</scope>
    <source>
        <strain evidence="3">ATCC 49066 / DSM 5427 / NCIMB 11756 / RHM5</strain>
    </source>
</reference>
<keyword evidence="1" id="KW-0472">Membrane</keyword>
<feature type="transmembrane region" description="Helical" evidence="1">
    <location>
        <begin position="20"/>
        <end position="48"/>
    </location>
</feature>
<dbReference type="KEGG" id="cle:Clole_0215"/>
<evidence type="ECO:0000256" key="1">
    <source>
        <dbReference type="SAM" id="Phobius"/>
    </source>
</evidence>
<gene>
    <name evidence="2" type="ordered locus">Clole_0215</name>
</gene>
<organism evidence="2 3">
    <name type="scientific">Cellulosilyticum lentocellum (strain ATCC 49066 / DSM 5427 / NCIMB 11756 / RHM5)</name>
    <name type="common">Clostridium lentocellum</name>
    <dbReference type="NCBI Taxonomy" id="642492"/>
    <lineage>
        <taxon>Bacteria</taxon>
        <taxon>Bacillati</taxon>
        <taxon>Bacillota</taxon>
        <taxon>Clostridia</taxon>
        <taxon>Lachnospirales</taxon>
        <taxon>Cellulosilyticaceae</taxon>
        <taxon>Cellulosilyticum</taxon>
    </lineage>
</organism>
<dbReference type="HOGENOM" id="CLU_1841534_0_0_9"/>
<keyword evidence="3" id="KW-1185">Reference proteome</keyword>
<keyword evidence="1" id="KW-1133">Transmembrane helix</keyword>
<evidence type="ECO:0000313" key="3">
    <source>
        <dbReference type="Proteomes" id="UP000008467"/>
    </source>
</evidence>